<feature type="region of interest" description="Disordered" evidence="1">
    <location>
        <begin position="226"/>
        <end position="266"/>
    </location>
</feature>
<protein>
    <submittedName>
        <fullName evidence="2">Uncharacterized protein</fullName>
    </submittedName>
</protein>
<evidence type="ECO:0000313" key="3">
    <source>
        <dbReference type="Proteomes" id="UP000759537"/>
    </source>
</evidence>
<comment type="caution">
    <text evidence="2">The sequence shown here is derived from an EMBL/GenBank/DDBJ whole genome shotgun (WGS) entry which is preliminary data.</text>
</comment>
<sequence length="266" mass="28997">MPRVHKSPRTSSHHAQVCLLGGDSPYLNGWLTSLVSKAKGRLSQNTNGSRVDQQQPIPHERTEVLNSGVDLANASAGPPALGAYGKMGDEWSGTLYLNGACVHVCAKATETVHNPKLSTWPKDLQLDLVSGPDISTLDIQAWIYETKAPVVLLRCIDGTDDWQFDQLVGDLRDSRSVSRPGFLHSPSHILQYAIVRWKNQGQTLERLLLAPVGEVLLCAAFPDDGIPRRPTHHPSRPLRVLKHGGSHNKKRSPPGPQASHGNINAP</sequence>
<accession>A0A9P5MVM3</accession>
<reference evidence="2" key="2">
    <citation type="journal article" date="2020" name="Nat. Commun.">
        <title>Large-scale genome sequencing of mycorrhizal fungi provides insights into the early evolution of symbiotic traits.</title>
        <authorList>
            <person name="Miyauchi S."/>
            <person name="Kiss E."/>
            <person name="Kuo A."/>
            <person name="Drula E."/>
            <person name="Kohler A."/>
            <person name="Sanchez-Garcia M."/>
            <person name="Morin E."/>
            <person name="Andreopoulos B."/>
            <person name="Barry K.W."/>
            <person name="Bonito G."/>
            <person name="Buee M."/>
            <person name="Carver A."/>
            <person name="Chen C."/>
            <person name="Cichocki N."/>
            <person name="Clum A."/>
            <person name="Culley D."/>
            <person name="Crous P.W."/>
            <person name="Fauchery L."/>
            <person name="Girlanda M."/>
            <person name="Hayes R.D."/>
            <person name="Keri Z."/>
            <person name="LaButti K."/>
            <person name="Lipzen A."/>
            <person name="Lombard V."/>
            <person name="Magnuson J."/>
            <person name="Maillard F."/>
            <person name="Murat C."/>
            <person name="Nolan M."/>
            <person name="Ohm R.A."/>
            <person name="Pangilinan J."/>
            <person name="Pereira M.F."/>
            <person name="Perotto S."/>
            <person name="Peter M."/>
            <person name="Pfister S."/>
            <person name="Riley R."/>
            <person name="Sitrit Y."/>
            <person name="Stielow J.B."/>
            <person name="Szollosi G."/>
            <person name="Zifcakova L."/>
            <person name="Stursova M."/>
            <person name="Spatafora J.W."/>
            <person name="Tedersoo L."/>
            <person name="Vaario L.M."/>
            <person name="Yamada A."/>
            <person name="Yan M."/>
            <person name="Wang P."/>
            <person name="Xu J."/>
            <person name="Bruns T."/>
            <person name="Baldrian P."/>
            <person name="Vilgalys R."/>
            <person name="Dunand C."/>
            <person name="Henrissat B."/>
            <person name="Grigoriev I.V."/>
            <person name="Hibbett D."/>
            <person name="Nagy L.G."/>
            <person name="Martin F.M."/>
        </authorList>
    </citation>
    <scope>NUCLEOTIDE SEQUENCE</scope>
    <source>
        <strain evidence="2">Prilba</strain>
    </source>
</reference>
<gene>
    <name evidence="2" type="ORF">DFH94DRAFT_495853</name>
</gene>
<name>A0A9P5MVM3_9AGAM</name>
<proteinExistence type="predicted"/>
<evidence type="ECO:0000256" key="1">
    <source>
        <dbReference type="SAM" id="MobiDB-lite"/>
    </source>
</evidence>
<dbReference type="OrthoDB" id="3264201at2759"/>
<evidence type="ECO:0000313" key="2">
    <source>
        <dbReference type="EMBL" id="KAF8479750.1"/>
    </source>
</evidence>
<dbReference type="Proteomes" id="UP000759537">
    <property type="component" value="Unassembled WGS sequence"/>
</dbReference>
<organism evidence="2 3">
    <name type="scientific">Russula ochroleuca</name>
    <dbReference type="NCBI Taxonomy" id="152965"/>
    <lineage>
        <taxon>Eukaryota</taxon>
        <taxon>Fungi</taxon>
        <taxon>Dikarya</taxon>
        <taxon>Basidiomycota</taxon>
        <taxon>Agaricomycotina</taxon>
        <taxon>Agaricomycetes</taxon>
        <taxon>Russulales</taxon>
        <taxon>Russulaceae</taxon>
        <taxon>Russula</taxon>
    </lineage>
</organism>
<feature type="compositionally biased region" description="Basic residues" evidence="1">
    <location>
        <begin position="229"/>
        <end position="252"/>
    </location>
</feature>
<dbReference type="EMBL" id="WHVB01000009">
    <property type="protein sequence ID" value="KAF8479750.1"/>
    <property type="molecule type" value="Genomic_DNA"/>
</dbReference>
<reference evidence="2" key="1">
    <citation type="submission" date="2019-10" db="EMBL/GenBank/DDBJ databases">
        <authorList>
            <consortium name="DOE Joint Genome Institute"/>
            <person name="Kuo A."/>
            <person name="Miyauchi S."/>
            <person name="Kiss E."/>
            <person name="Drula E."/>
            <person name="Kohler A."/>
            <person name="Sanchez-Garcia M."/>
            <person name="Andreopoulos B."/>
            <person name="Barry K.W."/>
            <person name="Bonito G."/>
            <person name="Buee M."/>
            <person name="Carver A."/>
            <person name="Chen C."/>
            <person name="Cichocki N."/>
            <person name="Clum A."/>
            <person name="Culley D."/>
            <person name="Crous P.W."/>
            <person name="Fauchery L."/>
            <person name="Girlanda M."/>
            <person name="Hayes R."/>
            <person name="Keri Z."/>
            <person name="LaButti K."/>
            <person name="Lipzen A."/>
            <person name="Lombard V."/>
            <person name="Magnuson J."/>
            <person name="Maillard F."/>
            <person name="Morin E."/>
            <person name="Murat C."/>
            <person name="Nolan M."/>
            <person name="Ohm R."/>
            <person name="Pangilinan J."/>
            <person name="Pereira M."/>
            <person name="Perotto S."/>
            <person name="Peter M."/>
            <person name="Riley R."/>
            <person name="Sitrit Y."/>
            <person name="Stielow B."/>
            <person name="Szollosi G."/>
            <person name="Zifcakova L."/>
            <person name="Stursova M."/>
            <person name="Spatafora J.W."/>
            <person name="Tedersoo L."/>
            <person name="Vaario L.-M."/>
            <person name="Yamada A."/>
            <person name="Yan M."/>
            <person name="Wang P."/>
            <person name="Xu J."/>
            <person name="Bruns T."/>
            <person name="Baldrian P."/>
            <person name="Vilgalys R."/>
            <person name="Henrissat B."/>
            <person name="Grigoriev I.V."/>
            <person name="Hibbett D."/>
            <person name="Nagy L.G."/>
            <person name="Martin F.M."/>
        </authorList>
    </citation>
    <scope>NUCLEOTIDE SEQUENCE</scope>
    <source>
        <strain evidence="2">Prilba</strain>
    </source>
</reference>
<keyword evidence="3" id="KW-1185">Reference proteome</keyword>
<dbReference type="AlphaFoldDB" id="A0A9P5MVM3"/>